<sequence>MALKKTLAHLLLNINKISSQSHTNFRIYSSSVQSLIPSTVGKSNIAPDPGESCIFFHKGTVNQPEPRPGMPPAGDILRQLRDMDIARNRTRLEGLPPPESSDGVTVVEEARKFLRAVQIETVKSKLRKVKQSCVTYSEFIQICLENCENENQALKVAKMLDDSAAVIIMGDAVFLRPEQVAKSIQALLPIPVVNANESVRKELEVMEKEKAVIDNKADTHARRELWGGLGFLVMQTAALMRLTFWELSWDVMEPICFYLTSMYFIAGYTFFLRTSKEPSFEAFYQSRFSTKQKRQMKLHNFDIARYNELRAASPLAELDSAEDQILSKFHNNL</sequence>
<gene>
    <name evidence="12" type="ORF">RIF29_33555</name>
</gene>
<evidence type="ECO:0000256" key="2">
    <source>
        <dbReference type="ARBA" id="ARBA00005653"/>
    </source>
</evidence>
<dbReference type="GO" id="GO:0051560">
    <property type="term" value="P:mitochondrial calcium ion homeostasis"/>
    <property type="evidence" value="ECO:0007669"/>
    <property type="project" value="InterPro"/>
</dbReference>
<feature type="transmembrane region" description="Helical" evidence="10">
    <location>
        <begin position="251"/>
        <end position="271"/>
    </location>
</feature>
<dbReference type="GO" id="GO:1990246">
    <property type="term" value="C:uniplex complex"/>
    <property type="evidence" value="ECO:0007669"/>
    <property type="project" value="TreeGrafter"/>
</dbReference>
<accession>A0AAN9HT12</accession>
<keyword evidence="3" id="KW-0813">Transport</keyword>
<dbReference type="InterPro" id="IPR039055">
    <property type="entry name" value="MCU_fam"/>
</dbReference>
<keyword evidence="6" id="KW-0106">Calcium</keyword>
<dbReference type="Pfam" id="PF04678">
    <property type="entry name" value="MCU"/>
    <property type="match status" value="1"/>
</dbReference>
<organism evidence="12 13">
    <name type="scientific">Crotalaria pallida</name>
    <name type="common">Smooth rattlebox</name>
    <name type="synonym">Crotalaria striata</name>
    <dbReference type="NCBI Taxonomy" id="3830"/>
    <lineage>
        <taxon>Eukaryota</taxon>
        <taxon>Viridiplantae</taxon>
        <taxon>Streptophyta</taxon>
        <taxon>Embryophyta</taxon>
        <taxon>Tracheophyta</taxon>
        <taxon>Spermatophyta</taxon>
        <taxon>Magnoliopsida</taxon>
        <taxon>eudicotyledons</taxon>
        <taxon>Gunneridae</taxon>
        <taxon>Pentapetalae</taxon>
        <taxon>rosids</taxon>
        <taxon>fabids</taxon>
        <taxon>Fabales</taxon>
        <taxon>Fabaceae</taxon>
        <taxon>Papilionoideae</taxon>
        <taxon>50 kb inversion clade</taxon>
        <taxon>genistoids sensu lato</taxon>
        <taxon>core genistoids</taxon>
        <taxon>Crotalarieae</taxon>
        <taxon>Crotalaria</taxon>
    </lineage>
</organism>
<evidence type="ECO:0000256" key="1">
    <source>
        <dbReference type="ARBA" id="ARBA00004141"/>
    </source>
</evidence>
<evidence type="ECO:0000256" key="4">
    <source>
        <dbReference type="ARBA" id="ARBA00022568"/>
    </source>
</evidence>
<evidence type="ECO:0000313" key="12">
    <source>
        <dbReference type="EMBL" id="KAK7250837.1"/>
    </source>
</evidence>
<evidence type="ECO:0000259" key="11">
    <source>
        <dbReference type="Pfam" id="PF04678"/>
    </source>
</evidence>
<name>A0AAN9HT12_CROPI</name>
<keyword evidence="4" id="KW-0109">Calcium transport</keyword>
<comment type="similarity">
    <text evidence="2">Belongs to the MCU (TC 1.A.77) family.</text>
</comment>
<dbReference type="PANTHER" id="PTHR13462">
    <property type="entry name" value="CALCIUM UNIPORTER PROTEIN, MITOCHONDRIAL"/>
    <property type="match status" value="1"/>
</dbReference>
<proteinExistence type="inferred from homology"/>
<evidence type="ECO:0000313" key="13">
    <source>
        <dbReference type="Proteomes" id="UP001372338"/>
    </source>
</evidence>
<feature type="transmembrane region" description="Helical" evidence="10">
    <location>
        <begin position="225"/>
        <end position="245"/>
    </location>
</feature>
<evidence type="ECO:0000256" key="7">
    <source>
        <dbReference type="ARBA" id="ARBA00022989"/>
    </source>
</evidence>
<protein>
    <recommendedName>
        <fullName evidence="11">Calcium uniporter protein C-terminal domain-containing protein</fullName>
    </recommendedName>
</protein>
<evidence type="ECO:0000256" key="6">
    <source>
        <dbReference type="ARBA" id="ARBA00022837"/>
    </source>
</evidence>
<keyword evidence="9 10" id="KW-0472">Membrane</keyword>
<reference evidence="12 13" key="1">
    <citation type="submission" date="2024-01" db="EMBL/GenBank/DDBJ databases">
        <title>The genomes of 5 underutilized Papilionoideae crops provide insights into root nodulation and disease resistanc.</title>
        <authorList>
            <person name="Yuan L."/>
        </authorList>
    </citation>
    <scope>NUCLEOTIDE SEQUENCE [LARGE SCALE GENOMIC DNA]</scope>
    <source>
        <strain evidence="12">ZHUSHIDOU_FW_LH</strain>
        <tissue evidence="12">Leaf</tissue>
    </source>
</reference>
<evidence type="ECO:0000256" key="9">
    <source>
        <dbReference type="ARBA" id="ARBA00023136"/>
    </source>
</evidence>
<keyword evidence="8" id="KW-0406">Ion transport</keyword>
<dbReference type="Proteomes" id="UP001372338">
    <property type="component" value="Unassembled WGS sequence"/>
</dbReference>
<dbReference type="EMBL" id="JAYWIO010000007">
    <property type="protein sequence ID" value="KAK7250837.1"/>
    <property type="molecule type" value="Genomic_DNA"/>
</dbReference>
<dbReference type="GO" id="GO:0005262">
    <property type="term" value="F:calcium channel activity"/>
    <property type="evidence" value="ECO:0007669"/>
    <property type="project" value="TreeGrafter"/>
</dbReference>
<evidence type="ECO:0000256" key="3">
    <source>
        <dbReference type="ARBA" id="ARBA00022448"/>
    </source>
</evidence>
<comment type="caution">
    <text evidence="12">The sequence shown here is derived from an EMBL/GenBank/DDBJ whole genome shotgun (WGS) entry which is preliminary data.</text>
</comment>
<evidence type="ECO:0000256" key="8">
    <source>
        <dbReference type="ARBA" id="ARBA00023065"/>
    </source>
</evidence>
<keyword evidence="7 10" id="KW-1133">Transmembrane helix</keyword>
<comment type="subcellular location">
    <subcellularLocation>
        <location evidence="1">Membrane</location>
        <topology evidence="1">Multi-pass membrane protein</topology>
    </subcellularLocation>
</comment>
<evidence type="ECO:0000256" key="5">
    <source>
        <dbReference type="ARBA" id="ARBA00022692"/>
    </source>
</evidence>
<dbReference type="AlphaFoldDB" id="A0AAN9HT12"/>
<keyword evidence="13" id="KW-1185">Reference proteome</keyword>
<evidence type="ECO:0000256" key="10">
    <source>
        <dbReference type="SAM" id="Phobius"/>
    </source>
</evidence>
<keyword evidence="5 10" id="KW-0812">Transmembrane</keyword>
<feature type="domain" description="Calcium uniporter protein C-terminal" evidence="11">
    <location>
        <begin position="150"/>
        <end position="309"/>
    </location>
</feature>
<dbReference type="GO" id="GO:0015292">
    <property type="term" value="F:uniporter activity"/>
    <property type="evidence" value="ECO:0007669"/>
    <property type="project" value="TreeGrafter"/>
</dbReference>
<dbReference type="GO" id="GO:0036444">
    <property type="term" value="P:calcium import into the mitochondrion"/>
    <property type="evidence" value="ECO:0007669"/>
    <property type="project" value="TreeGrafter"/>
</dbReference>
<dbReference type="PANTHER" id="PTHR13462:SF31">
    <property type="entry name" value="CALCIUM UNIPORTER PROTEIN 1, MITOCHONDRIAL"/>
    <property type="match status" value="1"/>
</dbReference>
<dbReference type="InterPro" id="IPR006769">
    <property type="entry name" value="MCU_C"/>
</dbReference>